<protein>
    <submittedName>
        <fullName evidence="3">YD repeat-containing protein</fullName>
    </submittedName>
</protein>
<keyword evidence="1" id="KW-0677">Repeat</keyword>
<accession>A0A5Q4ZDV9</accession>
<dbReference type="KEGG" id="pdio:PDMSB3_2384"/>
<evidence type="ECO:0000313" key="4">
    <source>
        <dbReference type="Proteomes" id="UP000325811"/>
    </source>
</evidence>
<feature type="domain" description="Teneurin-like YD-shell" evidence="2">
    <location>
        <begin position="25"/>
        <end position="197"/>
    </location>
</feature>
<dbReference type="InterPro" id="IPR006530">
    <property type="entry name" value="YD"/>
</dbReference>
<gene>
    <name evidence="3" type="ORF">PDMSB3_2384</name>
</gene>
<dbReference type="EMBL" id="LR699553">
    <property type="protein sequence ID" value="VVD28840.1"/>
    <property type="molecule type" value="Genomic_DNA"/>
</dbReference>
<reference evidence="3 4" key="1">
    <citation type="submission" date="2019-08" db="EMBL/GenBank/DDBJ databases">
        <authorList>
            <person name="Herpell B J."/>
        </authorList>
    </citation>
    <scope>NUCLEOTIDE SEQUENCE [LARGE SCALE GENOMIC DNA]</scope>
    <source>
        <strain evidence="4">Msb3</strain>
    </source>
</reference>
<dbReference type="Proteomes" id="UP000325811">
    <property type="component" value="Chromosome I"/>
</dbReference>
<dbReference type="Gene3D" id="2.180.10.10">
    <property type="entry name" value="RHS repeat-associated core"/>
    <property type="match status" value="1"/>
</dbReference>
<evidence type="ECO:0000313" key="3">
    <source>
        <dbReference type="EMBL" id="VVD28840.1"/>
    </source>
</evidence>
<sequence>MRRTGWRPNKARPHNSLGYGVRQTGARSLGLTYDGSGRILSVVPPSGNATHYAYDAKGNLASVTAPIGYVRQYLYEDVRFPNALTGIKDESGSRIATWTYDSSGRAISITHPDTTRNVSLRYGSGTTTVGNLAGNSTYSFSVGDTSRPGSIVTPGGTVSRTWDTAGNLKQRATPDGNTQYTWDGANRPTKAVATVAGSKTVTTVEYSDNSSLRPHLVAMPGKIRAFVYDTQGNVTGYAEWQTTDPTGEQGMQAVAAGDQMTVGARYDQAGRLVSATVVRNGVKTEDWTYTYDARGNIATTRDAVSGWAMRTLGRDAENRATQIVGNSGQASIGCDERGRVKSFQYNEPASSLNGGLARVLAVDYQYAANGLVSSHLAKGSTNGAWWQPISDAELGMWLTN</sequence>
<keyword evidence="4" id="KW-1185">Reference proteome</keyword>
<dbReference type="NCBIfam" id="TIGR01643">
    <property type="entry name" value="YD_repeat_2x"/>
    <property type="match status" value="3"/>
</dbReference>
<organism evidence="3 4">
    <name type="scientific">Paraburkholderia dioscoreae</name>
    <dbReference type="NCBI Taxonomy" id="2604047"/>
    <lineage>
        <taxon>Bacteria</taxon>
        <taxon>Pseudomonadati</taxon>
        <taxon>Pseudomonadota</taxon>
        <taxon>Betaproteobacteria</taxon>
        <taxon>Burkholderiales</taxon>
        <taxon>Burkholderiaceae</taxon>
        <taxon>Paraburkholderia</taxon>
    </lineage>
</organism>
<dbReference type="InterPro" id="IPR050708">
    <property type="entry name" value="T6SS_VgrG/RHS"/>
</dbReference>
<evidence type="ECO:0000259" key="2">
    <source>
        <dbReference type="Pfam" id="PF25023"/>
    </source>
</evidence>
<dbReference type="InterPro" id="IPR056823">
    <property type="entry name" value="TEN-like_YD-shell"/>
</dbReference>
<dbReference type="PANTHER" id="PTHR32305">
    <property type="match status" value="1"/>
</dbReference>
<dbReference type="PANTHER" id="PTHR32305:SF15">
    <property type="entry name" value="PROTEIN RHSA-RELATED"/>
    <property type="match status" value="1"/>
</dbReference>
<name>A0A5Q4ZDV9_9BURK</name>
<proteinExistence type="predicted"/>
<dbReference type="AlphaFoldDB" id="A0A5Q4ZDV9"/>
<evidence type="ECO:0000256" key="1">
    <source>
        <dbReference type="ARBA" id="ARBA00022737"/>
    </source>
</evidence>
<dbReference type="Pfam" id="PF25023">
    <property type="entry name" value="TEN_YD-shell"/>
    <property type="match status" value="1"/>
</dbReference>